<sequence>MANSYPISTTLFLSILSTSVALMTTSIISSSPLTTKAAAITNPVSHHHDDYVISSGEDHGPSGGKRQQLTHLRFYWQNDASSSPNATDVVVVQPVSNSSAFGCISMMDDPLTVGPSLGSALVGRAQGFYACASREAFGLLMAMNLVLLRGEYNGSSVTVLGRNEVPLKVRELPVVGGTGVFRMATGYALLTTSFFDPAAGIAVVEYNVYIWHY</sequence>
<proteinExistence type="inferred from homology"/>
<keyword evidence="3 4" id="KW-0964">Secreted</keyword>
<feature type="signal peptide" evidence="4">
    <location>
        <begin position="1"/>
        <end position="21"/>
    </location>
</feature>
<comment type="function">
    <text evidence="4">Dirigent proteins impart stereoselectivity on the phenoxy radical-coupling reaction, yielding optically active lignans from two molecules of coniferyl alcohol in the biosynthesis of lignans, flavonolignans, and alkaloids and thus plays a central role in plant secondary metabolism.</text>
</comment>
<comment type="subcellular location">
    <subcellularLocation>
        <location evidence="4">Secreted</location>
        <location evidence="4">Extracellular space</location>
        <location evidence="4">Apoplast</location>
    </subcellularLocation>
</comment>
<keyword evidence="6" id="KW-1185">Reference proteome</keyword>
<evidence type="ECO:0000313" key="6">
    <source>
        <dbReference type="Proteomes" id="UP001497516"/>
    </source>
</evidence>
<evidence type="ECO:0000256" key="2">
    <source>
        <dbReference type="ARBA" id="ARBA00011738"/>
    </source>
</evidence>
<keyword evidence="4" id="KW-0732">Signal</keyword>
<dbReference type="PANTHER" id="PTHR21495">
    <property type="entry name" value="NUCLEOPORIN-RELATED"/>
    <property type="match status" value="1"/>
</dbReference>
<dbReference type="InterPro" id="IPR044859">
    <property type="entry name" value="Allene_oxi_cyc_Dirigent"/>
</dbReference>
<keyword evidence="4" id="KW-0052">Apoplast</keyword>
<dbReference type="GO" id="GO:0048046">
    <property type="term" value="C:apoplast"/>
    <property type="evidence" value="ECO:0007669"/>
    <property type="project" value="UniProtKB-SubCell"/>
</dbReference>
<accession>A0AAV2DB45</accession>
<dbReference type="InterPro" id="IPR004265">
    <property type="entry name" value="Dirigent"/>
</dbReference>
<feature type="chain" id="PRO_5043107256" description="Dirigent protein" evidence="4">
    <location>
        <begin position="22"/>
        <end position="213"/>
    </location>
</feature>
<comment type="similarity">
    <text evidence="1 4">Belongs to the plant dirigent protein family.</text>
</comment>
<evidence type="ECO:0000256" key="3">
    <source>
        <dbReference type="ARBA" id="ARBA00022525"/>
    </source>
</evidence>
<dbReference type="Proteomes" id="UP001497516">
    <property type="component" value="Chromosome 2"/>
</dbReference>
<name>A0AAV2DB45_9ROSI</name>
<reference evidence="5 6" key="1">
    <citation type="submission" date="2024-04" db="EMBL/GenBank/DDBJ databases">
        <authorList>
            <person name="Fracassetti M."/>
        </authorList>
    </citation>
    <scope>NUCLEOTIDE SEQUENCE [LARGE SCALE GENOMIC DNA]</scope>
</reference>
<evidence type="ECO:0000256" key="1">
    <source>
        <dbReference type="ARBA" id="ARBA00010746"/>
    </source>
</evidence>
<dbReference type="GO" id="GO:0009699">
    <property type="term" value="P:phenylpropanoid biosynthetic process"/>
    <property type="evidence" value="ECO:0007669"/>
    <property type="project" value="UniProtKB-ARBA"/>
</dbReference>
<dbReference type="Gene3D" id="2.40.480.10">
    <property type="entry name" value="Allene oxide cyclase-like"/>
    <property type="match status" value="1"/>
</dbReference>
<dbReference type="AlphaFoldDB" id="A0AAV2DB45"/>
<comment type="subunit">
    <text evidence="2 4">Homodimer.</text>
</comment>
<dbReference type="Pfam" id="PF03018">
    <property type="entry name" value="Dirigent"/>
    <property type="match status" value="1"/>
</dbReference>
<protein>
    <recommendedName>
        <fullName evidence="4">Dirigent protein</fullName>
    </recommendedName>
</protein>
<gene>
    <name evidence="5" type="ORF">LTRI10_LOCUS12995</name>
</gene>
<evidence type="ECO:0000313" key="5">
    <source>
        <dbReference type="EMBL" id="CAL1370901.1"/>
    </source>
</evidence>
<dbReference type="EMBL" id="OZ034815">
    <property type="protein sequence ID" value="CAL1370901.1"/>
    <property type="molecule type" value="Genomic_DNA"/>
</dbReference>
<organism evidence="5 6">
    <name type="scientific">Linum trigynum</name>
    <dbReference type="NCBI Taxonomy" id="586398"/>
    <lineage>
        <taxon>Eukaryota</taxon>
        <taxon>Viridiplantae</taxon>
        <taxon>Streptophyta</taxon>
        <taxon>Embryophyta</taxon>
        <taxon>Tracheophyta</taxon>
        <taxon>Spermatophyta</taxon>
        <taxon>Magnoliopsida</taxon>
        <taxon>eudicotyledons</taxon>
        <taxon>Gunneridae</taxon>
        <taxon>Pentapetalae</taxon>
        <taxon>rosids</taxon>
        <taxon>fabids</taxon>
        <taxon>Malpighiales</taxon>
        <taxon>Linaceae</taxon>
        <taxon>Linum</taxon>
    </lineage>
</organism>
<evidence type="ECO:0000256" key="4">
    <source>
        <dbReference type="RuleBase" id="RU363099"/>
    </source>
</evidence>